<evidence type="ECO:0000313" key="1">
    <source>
        <dbReference type="EMBL" id="GBP35194.1"/>
    </source>
</evidence>
<keyword evidence="2" id="KW-1185">Reference proteome</keyword>
<reference evidence="1 2" key="1">
    <citation type="journal article" date="2019" name="Commun. Biol.">
        <title>The bagworm genome reveals a unique fibroin gene that provides high tensile strength.</title>
        <authorList>
            <person name="Kono N."/>
            <person name="Nakamura H."/>
            <person name="Ohtoshi R."/>
            <person name="Tomita M."/>
            <person name="Numata K."/>
            <person name="Arakawa K."/>
        </authorList>
    </citation>
    <scope>NUCLEOTIDE SEQUENCE [LARGE SCALE GENOMIC DNA]</scope>
</reference>
<evidence type="ECO:0000313" key="2">
    <source>
        <dbReference type="Proteomes" id="UP000299102"/>
    </source>
</evidence>
<dbReference type="Proteomes" id="UP000299102">
    <property type="component" value="Unassembled WGS sequence"/>
</dbReference>
<protein>
    <submittedName>
        <fullName evidence="1">Uncharacterized protein</fullName>
    </submittedName>
</protein>
<sequence length="204" mass="22064">MIVKSKKRLAPFLIEYVKTSAPAVVTTSGAEKSVTAPTRTGPLWTITRSLRYDCICSLVTSVFLPTPYRRGRDNYETGASQRYCASAALDCWKSVGETGPTLVWATPGTHIAHGLENGTPSVSRLQRTRRPAPAHSVARAERINEITPAALSSLLLFYSNGHSWLCNGNGQPSGTADGSEDLILRNEGGFVCIVKFNAVPKIEN</sequence>
<comment type="caution">
    <text evidence="1">The sequence shown here is derived from an EMBL/GenBank/DDBJ whole genome shotgun (WGS) entry which is preliminary data.</text>
</comment>
<dbReference type="EMBL" id="BGZK01000300">
    <property type="protein sequence ID" value="GBP35194.1"/>
    <property type="molecule type" value="Genomic_DNA"/>
</dbReference>
<accession>A0A4C1VB56</accession>
<organism evidence="1 2">
    <name type="scientific">Eumeta variegata</name>
    <name type="common">Bagworm moth</name>
    <name type="synonym">Eumeta japonica</name>
    <dbReference type="NCBI Taxonomy" id="151549"/>
    <lineage>
        <taxon>Eukaryota</taxon>
        <taxon>Metazoa</taxon>
        <taxon>Ecdysozoa</taxon>
        <taxon>Arthropoda</taxon>
        <taxon>Hexapoda</taxon>
        <taxon>Insecta</taxon>
        <taxon>Pterygota</taxon>
        <taxon>Neoptera</taxon>
        <taxon>Endopterygota</taxon>
        <taxon>Lepidoptera</taxon>
        <taxon>Glossata</taxon>
        <taxon>Ditrysia</taxon>
        <taxon>Tineoidea</taxon>
        <taxon>Psychidae</taxon>
        <taxon>Oiketicinae</taxon>
        <taxon>Eumeta</taxon>
    </lineage>
</organism>
<proteinExistence type="predicted"/>
<gene>
    <name evidence="1" type="ORF">EVAR_18319_1</name>
</gene>
<name>A0A4C1VB56_EUMVA</name>
<dbReference type="AlphaFoldDB" id="A0A4C1VB56"/>